<feature type="transmembrane region" description="Helical" evidence="5">
    <location>
        <begin position="60"/>
        <end position="78"/>
    </location>
</feature>
<feature type="domain" description="O-antigen ligase-related" evidence="6">
    <location>
        <begin position="209"/>
        <end position="351"/>
    </location>
</feature>
<keyword evidence="4 5" id="KW-0472">Membrane</keyword>
<proteinExistence type="predicted"/>
<evidence type="ECO:0000256" key="3">
    <source>
        <dbReference type="ARBA" id="ARBA00022989"/>
    </source>
</evidence>
<comment type="caution">
    <text evidence="7">The sequence shown here is derived from an EMBL/GenBank/DDBJ whole genome shotgun (WGS) entry which is preliminary data.</text>
</comment>
<evidence type="ECO:0000313" key="7">
    <source>
        <dbReference type="EMBL" id="PRY93142.1"/>
    </source>
</evidence>
<reference evidence="7 8" key="1">
    <citation type="submission" date="2018-03" db="EMBL/GenBank/DDBJ databases">
        <title>Genomic Encyclopedia of Archaeal and Bacterial Type Strains, Phase II (KMG-II): from individual species to whole genera.</title>
        <authorList>
            <person name="Goeker M."/>
        </authorList>
    </citation>
    <scope>NUCLEOTIDE SEQUENCE [LARGE SCALE GENOMIC DNA]</scope>
    <source>
        <strain evidence="7 8">DSM 29318</strain>
    </source>
</reference>
<protein>
    <submittedName>
        <fullName evidence="7">O-antigen ligase</fullName>
    </submittedName>
</protein>
<keyword evidence="8" id="KW-1185">Reference proteome</keyword>
<feature type="transmembrane region" description="Helical" evidence="5">
    <location>
        <begin position="34"/>
        <end position="53"/>
    </location>
</feature>
<dbReference type="OrthoDB" id="248421at2"/>
<dbReference type="InterPro" id="IPR051533">
    <property type="entry name" value="WaaL-like"/>
</dbReference>
<dbReference type="EMBL" id="PVTT01000002">
    <property type="protein sequence ID" value="PRY93142.1"/>
    <property type="molecule type" value="Genomic_DNA"/>
</dbReference>
<name>A0A2T0X2G0_9RHOB</name>
<dbReference type="GO" id="GO:0016020">
    <property type="term" value="C:membrane"/>
    <property type="evidence" value="ECO:0007669"/>
    <property type="project" value="UniProtKB-SubCell"/>
</dbReference>
<feature type="transmembrane region" description="Helical" evidence="5">
    <location>
        <begin position="340"/>
        <end position="360"/>
    </location>
</feature>
<dbReference type="AlphaFoldDB" id="A0A2T0X2G0"/>
<keyword evidence="3 5" id="KW-1133">Transmembrane helix</keyword>
<dbReference type="RefSeq" id="WP_106160759.1">
    <property type="nucleotide sequence ID" value="NZ_PVTT01000002.1"/>
</dbReference>
<feature type="transmembrane region" description="Helical" evidence="5">
    <location>
        <begin position="206"/>
        <end position="239"/>
    </location>
</feature>
<gene>
    <name evidence="7" type="ORF">BCF33_2008</name>
</gene>
<keyword evidence="7" id="KW-0436">Ligase</keyword>
<feature type="transmembrane region" description="Helical" evidence="5">
    <location>
        <begin position="84"/>
        <end position="101"/>
    </location>
</feature>
<evidence type="ECO:0000313" key="8">
    <source>
        <dbReference type="Proteomes" id="UP000238801"/>
    </source>
</evidence>
<feature type="transmembrane region" description="Helical" evidence="5">
    <location>
        <begin position="246"/>
        <end position="266"/>
    </location>
</feature>
<feature type="transmembrane region" description="Helical" evidence="5">
    <location>
        <begin position="113"/>
        <end position="133"/>
    </location>
</feature>
<comment type="subcellular location">
    <subcellularLocation>
        <location evidence="1">Membrane</location>
        <topology evidence="1">Multi-pass membrane protein</topology>
    </subcellularLocation>
</comment>
<evidence type="ECO:0000259" key="6">
    <source>
        <dbReference type="Pfam" id="PF04932"/>
    </source>
</evidence>
<accession>A0A2T0X2G0</accession>
<dbReference type="GO" id="GO:0016874">
    <property type="term" value="F:ligase activity"/>
    <property type="evidence" value="ECO:0007669"/>
    <property type="project" value="UniProtKB-KW"/>
</dbReference>
<feature type="transmembrane region" description="Helical" evidence="5">
    <location>
        <begin position="172"/>
        <end position="194"/>
    </location>
</feature>
<sequence>MADAPMRGGARGHGGHGGEVVWRGAPAAATVDPMLAATALLAYLALAIGGLGLGEPVGSARSLLAPAWLAVLAAYLYLMRRWPVGLPAAALLAALAAFLIVQSARSEVPALALAKVDGFLVAGPIVFLTWRYGMEEFGPRFLRGVVRAGLLVLFITLLHKAAFGLTDRGTRYFLNGPIVFGWMMALMAMLALRLACEGPPGGRRRAALAVAAFAAAVVWSGSKGPMVALVLAGALFLLLERRIGSILFLLAALLAGGFAAAEYGVLPERLTAIYRIATMSLEGRDFGSVGVRALMLEDAALLFGSHPWFGVGSGNWVVHSSIATHAGPATYPHNLVAETLAEHGLAGLAVFGAVVAYVAWRCDRFGLAVLVLSGTGLLFSGDMQYWRFLVFLPLALCVRGARGSRP</sequence>
<evidence type="ECO:0000256" key="4">
    <source>
        <dbReference type="ARBA" id="ARBA00023136"/>
    </source>
</evidence>
<organism evidence="7 8">
    <name type="scientific">Hasllibacter halocynthiae</name>
    <dbReference type="NCBI Taxonomy" id="595589"/>
    <lineage>
        <taxon>Bacteria</taxon>
        <taxon>Pseudomonadati</taxon>
        <taxon>Pseudomonadota</taxon>
        <taxon>Alphaproteobacteria</taxon>
        <taxon>Rhodobacterales</taxon>
        <taxon>Roseobacteraceae</taxon>
        <taxon>Hasllibacter</taxon>
    </lineage>
</organism>
<feature type="transmembrane region" description="Helical" evidence="5">
    <location>
        <begin position="367"/>
        <end position="386"/>
    </location>
</feature>
<dbReference type="Proteomes" id="UP000238801">
    <property type="component" value="Unassembled WGS sequence"/>
</dbReference>
<feature type="transmembrane region" description="Helical" evidence="5">
    <location>
        <begin position="145"/>
        <end position="165"/>
    </location>
</feature>
<evidence type="ECO:0000256" key="5">
    <source>
        <dbReference type="SAM" id="Phobius"/>
    </source>
</evidence>
<dbReference type="PANTHER" id="PTHR37422:SF13">
    <property type="entry name" value="LIPOPOLYSACCHARIDE BIOSYNTHESIS PROTEIN PA4999-RELATED"/>
    <property type="match status" value="1"/>
</dbReference>
<evidence type="ECO:0000256" key="2">
    <source>
        <dbReference type="ARBA" id="ARBA00022692"/>
    </source>
</evidence>
<dbReference type="PANTHER" id="PTHR37422">
    <property type="entry name" value="TEICHURONIC ACID BIOSYNTHESIS PROTEIN TUAE"/>
    <property type="match status" value="1"/>
</dbReference>
<dbReference type="Pfam" id="PF04932">
    <property type="entry name" value="Wzy_C"/>
    <property type="match status" value="1"/>
</dbReference>
<evidence type="ECO:0000256" key="1">
    <source>
        <dbReference type="ARBA" id="ARBA00004141"/>
    </source>
</evidence>
<keyword evidence="2 5" id="KW-0812">Transmembrane</keyword>
<dbReference type="InterPro" id="IPR007016">
    <property type="entry name" value="O-antigen_ligase-rel_domated"/>
</dbReference>